<comment type="caution">
    <text evidence="2">The sequence shown here is derived from an EMBL/GenBank/DDBJ whole genome shotgun (WGS) entry which is preliminary data.</text>
</comment>
<name>A0A9D5A3B9_PEA</name>
<organism evidence="2 3">
    <name type="scientific">Pisum sativum</name>
    <name type="common">Garden pea</name>
    <name type="synonym">Lathyrus oleraceus</name>
    <dbReference type="NCBI Taxonomy" id="3888"/>
    <lineage>
        <taxon>Eukaryota</taxon>
        <taxon>Viridiplantae</taxon>
        <taxon>Streptophyta</taxon>
        <taxon>Embryophyta</taxon>
        <taxon>Tracheophyta</taxon>
        <taxon>Spermatophyta</taxon>
        <taxon>Magnoliopsida</taxon>
        <taxon>eudicotyledons</taxon>
        <taxon>Gunneridae</taxon>
        <taxon>Pentapetalae</taxon>
        <taxon>rosids</taxon>
        <taxon>fabids</taxon>
        <taxon>Fabales</taxon>
        <taxon>Fabaceae</taxon>
        <taxon>Papilionoideae</taxon>
        <taxon>50 kb inversion clade</taxon>
        <taxon>NPAAA clade</taxon>
        <taxon>Hologalegina</taxon>
        <taxon>IRL clade</taxon>
        <taxon>Fabeae</taxon>
        <taxon>Lathyrus</taxon>
    </lineage>
</organism>
<dbReference type="AlphaFoldDB" id="A0A9D5A3B9"/>
<sequence length="240" mass="27083">MEQLEQNQETLWVDMDSIKGNMEEMKDKMDQLTRSITNMLARETEADKRKIAFMSTPPPGDGNPLQGFTSDIQGGEAKDGTLHPEGSIPSLVHNGAYLPVQIRILQDNYVDLSQQYEEEDPRGMVQENTCGKMKGCLQQMMNEGLVLIGYTRKLEHVSFIESQGHTPFDIPYQQVETPKPFQIPFQMSSKTSVQILVPIPSQVPFQIPVKSEDPIVFHVPAPFPFKALSMYLGITTIQHM</sequence>
<feature type="coiled-coil region" evidence="1">
    <location>
        <begin position="15"/>
        <end position="42"/>
    </location>
</feature>
<gene>
    <name evidence="2" type="ORF">KIW84_062237</name>
</gene>
<accession>A0A9D5A3B9</accession>
<evidence type="ECO:0000313" key="3">
    <source>
        <dbReference type="Proteomes" id="UP001058974"/>
    </source>
</evidence>
<dbReference type="EMBL" id="JAMSHJ010000006">
    <property type="protein sequence ID" value="KAI5395962.1"/>
    <property type="molecule type" value="Genomic_DNA"/>
</dbReference>
<protein>
    <submittedName>
        <fullName evidence="2">Uncharacterized protein</fullName>
    </submittedName>
</protein>
<proteinExistence type="predicted"/>
<keyword evidence="1" id="KW-0175">Coiled coil</keyword>
<dbReference type="Gramene" id="Psat06G0223700-T1">
    <property type="protein sequence ID" value="KAI5395962.1"/>
    <property type="gene ID" value="KIW84_062237"/>
</dbReference>
<keyword evidence="3" id="KW-1185">Reference proteome</keyword>
<evidence type="ECO:0000313" key="2">
    <source>
        <dbReference type="EMBL" id="KAI5395962.1"/>
    </source>
</evidence>
<reference evidence="2 3" key="1">
    <citation type="journal article" date="2022" name="Nat. Genet.">
        <title>Improved pea reference genome and pan-genome highlight genomic features and evolutionary characteristics.</title>
        <authorList>
            <person name="Yang T."/>
            <person name="Liu R."/>
            <person name="Luo Y."/>
            <person name="Hu S."/>
            <person name="Wang D."/>
            <person name="Wang C."/>
            <person name="Pandey M.K."/>
            <person name="Ge S."/>
            <person name="Xu Q."/>
            <person name="Li N."/>
            <person name="Li G."/>
            <person name="Huang Y."/>
            <person name="Saxena R.K."/>
            <person name="Ji Y."/>
            <person name="Li M."/>
            <person name="Yan X."/>
            <person name="He Y."/>
            <person name="Liu Y."/>
            <person name="Wang X."/>
            <person name="Xiang C."/>
            <person name="Varshney R.K."/>
            <person name="Ding H."/>
            <person name="Gao S."/>
            <person name="Zong X."/>
        </authorList>
    </citation>
    <scope>NUCLEOTIDE SEQUENCE [LARGE SCALE GENOMIC DNA]</scope>
    <source>
        <strain evidence="2 3">cv. Zhongwan 6</strain>
    </source>
</reference>
<dbReference type="Proteomes" id="UP001058974">
    <property type="component" value="Chromosome 6"/>
</dbReference>
<evidence type="ECO:0000256" key="1">
    <source>
        <dbReference type="SAM" id="Coils"/>
    </source>
</evidence>